<dbReference type="InterPro" id="IPR050836">
    <property type="entry name" value="SDS22/Internalin_LRR"/>
</dbReference>
<dbReference type="InterPro" id="IPR001611">
    <property type="entry name" value="Leu-rich_rpt"/>
</dbReference>
<sequence>MRILTMTHSEKVKLRCDDEVLKELCVANGVSYEKIAHEGSSVSSLEIFFSGFPRMVGLSFFPKLCQLTIVGQSIETIEGLQCCPMLQELWVVQCRVMDITGLDSCLQLEKLYLYDNQISKIQNLHMLTQLQVLWLNNNCISEIQGLDNLKKLSELNLAENHIEAIGHVLDPNVNLHHLNLSGNRIRSFKELTYLAHLPQLTELALSDPTSGPNPVCLLCNYTTHVLYHMPGLLCLDTYDVSSSQVKEVAESTVLKKMMYYNMRVRMVQRSVTETIQRLEEKKQTLLQIPEESIRMLSHTLKNVLFKYFIILLCCYVSVQLERELSRLTSDGKMSTRLSSEDDQHLSVDSEDQNSALSRDLKMGEKIVMKMNLIRERLAKWGKKIKQLEALHERDVAHITSCMDYATQFLLMELESVGNIRFEEGCSTDPWYSSCCDLLHLRFSHSDYRAYDITGIIISKVVRIHNTALRLRFEEKLQLLLSDESTCLPQNYRRRLEHLFYVPNPEKVSEKEDILHILENGFKTAEQFKALGREEAVPLSNSLYLSEQFRIDCAISNMDHSSFHIMDDSFLRHGWVILSKVFLGNSTPIRNGEPVEKKNYSTAHSVYQNIATKHRNTSEEVADSARAHGSESCRQQRKWFIFDNELVLPEYIIYFEYISTNQEKAHHMRSTEKNGSSPSEIIVDREVLNMDPVLKPQPRLLMLDDKMLLSVAQANVFSQITVLNLHGNSLSKLKDLSRLTALRHLCISFNEFTRLDDIHHLDTLEVLDATFNRLVSLEGMKSLPNLKALDVRWNKLTRAREDTNALTKNTPTLLKLDTRHNPWKKANSVRKTILAGLKFLTHLDDELVTEDEAGEAVQEETRITQPCLIVHSSTKSERPRSLSLLSTAHLLCGHSVWDVSLHPDWMPKITALNLDGLRLSKLSKLSGLVNLRWASFNDNNITKVEGLESCLKLEELSLNNNNITAVTGLMKLSSLNKLSLDGNQLTELKGLEHLPSLTFLSLDKNHIASLHGIQKVQSLLELYIGNNNISTTRDIFYLKVREMENYRIYVVFQISSLKALDGFAVEATECENAKDMFSGRLTPDMVSEKYNLSDCSTITHLSVQSQSIRMIDLSLLTCLTTCEVQTWITTTSPPSLASFTCLI</sequence>
<keyword evidence="2" id="KW-0677">Repeat</keyword>
<reference evidence="5" key="1">
    <citation type="submission" date="2024-04" db="EMBL/GenBank/DDBJ databases">
        <title>Salinicola lusitanus LLJ914,a marine bacterium isolated from the Okinawa Trough.</title>
        <authorList>
            <person name="Li J."/>
        </authorList>
    </citation>
    <scope>NUCLEOTIDE SEQUENCE [LARGE SCALE GENOMIC DNA]</scope>
</reference>
<dbReference type="Gene3D" id="3.90.228.10">
    <property type="match status" value="1"/>
</dbReference>
<feature type="region of interest" description="Disordered" evidence="3">
    <location>
        <begin position="331"/>
        <end position="352"/>
    </location>
</feature>
<dbReference type="PANTHER" id="PTHR46652:SF3">
    <property type="entry name" value="LEUCINE-RICH REPEAT-CONTAINING PROTEIN 9"/>
    <property type="match status" value="1"/>
</dbReference>
<protein>
    <recommendedName>
        <fullName evidence="6">Leucine rich repeat containing 9</fullName>
    </recommendedName>
</protein>
<evidence type="ECO:0000256" key="1">
    <source>
        <dbReference type="ARBA" id="ARBA00022614"/>
    </source>
</evidence>
<dbReference type="PROSITE" id="PS51450">
    <property type="entry name" value="LRR"/>
    <property type="match status" value="9"/>
</dbReference>
<comment type="caution">
    <text evidence="4">The sequence shown here is derived from an EMBL/GenBank/DDBJ whole genome shotgun (WGS) entry which is preliminary data.</text>
</comment>
<dbReference type="Proteomes" id="UP001460270">
    <property type="component" value="Unassembled WGS sequence"/>
</dbReference>
<name>A0AAW0NPM4_9GOBI</name>
<organism evidence="4 5">
    <name type="scientific">Mugilogobius chulae</name>
    <name type="common">yellowstripe goby</name>
    <dbReference type="NCBI Taxonomy" id="88201"/>
    <lineage>
        <taxon>Eukaryota</taxon>
        <taxon>Metazoa</taxon>
        <taxon>Chordata</taxon>
        <taxon>Craniata</taxon>
        <taxon>Vertebrata</taxon>
        <taxon>Euteleostomi</taxon>
        <taxon>Actinopterygii</taxon>
        <taxon>Neopterygii</taxon>
        <taxon>Teleostei</taxon>
        <taxon>Neoteleostei</taxon>
        <taxon>Acanthomorphata</taxon>
        <taxon>Gobiaria</taxon>
        <taxon>Gobiiformes</taxon>
        <taxon>Gobioidei</taxon>
        <taxon>Gobiidae</taxon>
        <taxon>Gobionellinae</taxon>
        <taxon>Mugilogobius</taxon>
    </lineage>
</organism>
<dbReference type="Gene3D" id="3.80.10.10">
    <property type="entry name" value="Ribonuclease Inhibitor"/>
    <property type="match status" value="4"/>
</dbReference>
<dbReference type="SMART" id="SM00369">
    <property type="entry name" value="LRR_TYP"/>
    <property type="match status" value="8"/>
</dbReference>
<dbReference type="SMART" id="SM00365">
    <property type="entry name" value="LRR_SD22"/>
    <property type="match status" value="11"/>
</dbReference>
<evidence type="ECO:0008006" key="6">
    <source>
        <dbReference type="Google" id="ProtNLM"/>
    </source>
</evidence>
<evidence type="ECO:0000313" key="4">
    <source>
        <dbReference type="EMBL" id="KAK7904383.1"/>
    </source>
</evidence>
<evidence type="ECO:0000256" key="2">
    <source>
        <dbReference type="ARBA" id="ARBA00022737"/>
    </source>
</evidence>
<dbReference type="Pfam" id="PF12799">
    <property type="entry name" value="LRR_4"/>
    <property type="match status" value="2"/>
</dbReference>
<dbReference type="SUPFAM" id="SSF52075">
    <property type="entry name" value="Outer arm dynein light chain 1"/>
    <property type="match status" value="1"/>
</dbReference>
<dbReference type="InterPro" id="IPR003591">
    <property type="entry name" value="Leu-rich_rpt_typical-subtyp"/>
</dbReference>
<dbReference type="AlphaFoldDB" id="A0AAW0NPM4"/>
<evidence type="ECO:0000313" key="5">
    <source>
        <dbReference type="Proteomes" id="UP001460270"/>
    </source>
</evidence>
<evidence type="ECO:0000256" key="3">
    <source>
        <dbReference type="SAM" id="MobiDB-lite"/>
    </source>
</evidence>
<dbReference type="InterPro" id="IPR025875">
    <property type="entry name" value="Leu-rich_rpt_4"/>
</dbReference>
<proteinExistence type="predicted"/>
<gene>
    <name evidence="4" type="ORF">WMY93_016990</name>
</gene>
<feature type="compositionally biased region" description="Basic and acidic residues" evidence="3">
    <location>
        <begin position="338"/>
        <end position="347"/>
    </location>
</feature>
<dbReference type="SUPFAM" id="SSF52058">
    <property type="entry name" value="L domain-like"/>
    <property type="match status" value="1"/>
</dbReference>
<dbReference type="PANTHER" id="PTHR46652">
    <property type="entry name" value="LEUCINE-RICH REPEAT AND IQ DOMAIN-CONTAINING PROTEIN 1-RELATED"/>
    <property type="match status" value="1"/>
</dbReference>
<keyword evidence="5" id="KW-1185">Reference proteome</keyword>
<accession>A0AAW0NPM4</accession>
<dbReference type="EMBL" id="JBBPFD010000012">
    <property type="protein sequence ID" value="KAK7904383.1"/>
    <property type="molecule type" value="Genomic_DNA"/>
</dbReference>
<keyword evidence="1" id="KW-0433">Leucine-rich repeat</keyword>
<dbReference type="InterPro" id="IPR032675">
    <property type="entry name" value="LRR_dom_sf"/>
</dbReference>